<evidence type="ECO:0000313" key="2">
    <source>
        <dbReference type="Proteomes" id="UP000281955"/>
    </source>
</evidence>
<organism evidence="1 2">
    <name type="scientific">Motilibacter peucedani</name>
    <dbReference type="NCBI Taxonomy" id="598650"/>
    <lineage>
        <taxon>Bacteria</taxon>
        <taxon>Bacillati</taxon>
        <taxon>Actinomycetota</taxon>
        <taxon>Actinomycetes</taxon>
        <taxon>Motilibacterales</taxon>
        <taxon>Motilibacteraceae</taxon>
        <taxon>Motilibacter</taxon>
    </lineage>
</organism>
<evidence type="ECO:0000313" key="1">
    <source>
        <dbReference type="EMBL" id="RKS69321.1"/>
    </source>
</evidence>
<keyword evidence="2" id="KW-1185">Reference proteome</keyword>
<reference evidence="1 2" key="1">
    <citation type="submission" date="2018-10" db="EMBL/GenBank/DDBJ databases">
        <title>Genomic Encyclopedia of Archaeal and Bacterial Type Strains, Phase II (KMG-II): from individual species to whole genera.</title>
        <authorList>
            <person name="Goeker M."/>
        </authorList>
    </citation>
    <scope>NUCLEOTIDE SEQUENCE [LARGE SCALE GENOMIC DNA]</scope>
    <source>
        <strain evidence="1 2">RP-AC37</strain>
    </source>
</reference>
<dbReference type="SUPFAM" id="SSF160379">
    <property type="entry name" value="SP0830-like"/>
    <property type="match status" value="1"/>
</dbReference>
<dbReference type="RefSeq" id="WP_183062049.1">
    <property type="nucleotide sequence ID" value="NZ_RBWV01000015.1"/>
</dbReference>
<dbReference type="EMBL" id="RBWV01000015">
    <property type="protein sequence ID" value="RKS69321.1"/>
    <property type="molecule type" value="Genomic_DNA"/>
</dbReference>
<dbReference type="AlphaFoldDB" id="A0A420XKY6"/>
<dbReference type="PANTHER" id="PTHR36439">
    <property type="entry name" value="BLL4334 PROTEIN"/>
    <property type="match status" value="1"/>
</dbReference>
<dbReference type="InterPro" id="IPR012545">
    <property type="entry name" value="DUF1697"/>
</dbReference>
<proteinExistence type="predicted"/>
<dbReference type="Gene3D" id="3.30.70.1280">
    <property type="entry name" value="SP0830-like domains"/>
    <property type="match status" value="1"/>
</dbReference>
<name>A0A420XKY6_9ACTN</name>
<dbReference type="Proteomes" id="UP000281955">
    <property type="component" value="Unassembled WGS sequence"/>
</dbReference>
<dbReference type="InParanoid" id="A0A420XKY6"/>
<dbReference type="PIRSF" id="PIRSF008502">
    <property type="entry name" value="UCP008502"/>
    <property type="match status" value="1"/>
</dbReference>
<gene>
    <name evidence="1" type="ORF">CLV35_3498</name>
</gene>
<sequence>MSGATTSVALLRGINVGRAKQVDMAALREVFTSLGATRAVTHLRSGNVVFDSPRTLAPAAIEAAVEAATGVSSSVVVLSAAELDDVVAADPFVGVADDPSRHLVVFLSEAPPADLAREFEQRVTAPDRARVLGRAAYLWCPEGVLTATGDVKLWTRAGIVATGRNWRTVVKLQELAGQ</sequence>
<dbReference type="Pfam" id="PF08002">
    <property type="entry name" value="DUF1697"/>
    <property type="match status" value="1"/>
</dbReference>
<accession>A0A420XKY6</accession>
<comment type="caution">
    <text evidence="1">The sequence shown here is derived from an EMBL/GenBank/DDBJ whole genome shotgun (WGS) entry which is preliminary data.</text>
</comment>
<dbReference type="PANTHER" id="PTHR36439:SF1">
    <property type="entry name" value="DUF1697 DOMAIN-CONTAINING PROTEIN"/>
    <property type="match status" value="1"/>
</dbReference>
<protein>
    <submittedName>
        <fullName evidence="1">Uncharacterized protein (DUF1697 family)</fullName>
    </submittedName>
</protein>